<feature type="transmembrane region" description="Helical" evidence="1">
    <location>
        <begin position="84"/>
        <end position="105"/>
    </location>
</feature>
<dbReference type="EMBL" id="JBEDUW010000001">
    <property type="protein sequence ID" value="KAK9951411.1"/>
    <property type="molecule type" value="Genomic_DNA"/>
</dbReference>
<protein>
    <submittedName>
        <fullName evidence="2">Uncharacterized protein</fullName>
    </submittedName>
</protein>
<evidence type="ECO:0000313" key="3">
    <source>
        <dbReference type="Proteomes" id="UP001457282"/>
    </source>
</evidence>
<dbReference type="AlphaFoldDB" id="A0AAW1YRP3"/>
<accession>A0AAW1YRP3</accession>
<keyword evidence="1" id="KW-0812">Transmembrane</keyword>
<organism evidence="2 3">
    <name type="scientific">Rubus argutus</name>
    <name type="common">Southern blackberry</name>
    <dbReference type="NCBI Taxonomy" id="59490"/>
    <lineage>
        <taxon>Eukaryota</taxon>
        <taxon>Viridiplantae</taxon>
        <taxon>Streptophyta</taxon>
        <taxon>Embryophyta</taxon>
        <taxon>Tracheophyta</taxon>
        <taxon>Spermatophyta</taxon>
        <taxon>Magnoliopsida</taxon>
        <taxon>eudicotyledons</taxon>
        <taxon>Gunneridae</taxon>
        <taxon>Pentapetalae</taxon>
        <taxon>rosids</taxon>
        <taxon>fabids</taxon>
        <taxon>Rosales</taxon>
        <taxon>Rosaceae</taxon>
        <taxon>Rosoideae</taxon>
        <taxon>Rosoideae incertae sedis</taxon>
        <taxon>Rubus</taxon>
    </lineage>
</organism>
<keyword evidence="3" id="KW-1185">Reference proteome</keyword>
<dbReference type="Proteomes" id="UP001457282">
    <property type="component" value="Unassembled WGS sequence"/>
</dbReference>
<evidence type="ECO:0000256" key="1">
    <source>
        <dbReference type="SAM" id="Phobius"/>
    </source>
</evidence>
<name>A0AAW1YRP3_RUBAR</name>
<comment type="caution">
    <text evidence="2">The sequence shown here is derived from an EMBL/GenBank/DDBJ whole genome shotgun (WGS) entry which is preliminary data.</text>
</comment>
<keyword evidence="1" id="KW-0472">Membrane</keyword>
<reference evidence="2 3" key="1">
    <citation type="journal article" date="2023" name="G3 (Bethesda)">
        <title>A chromosome-length genome assembly and annotation of blackberry (Rubus argutus, cv. 'Hillquist').</title>
        <authorList>
            <person name="Bruna T."/>
            <person name="Aryal R."/>
            <person name="Dudchenko O."/>
            <person name="Sargent D.J."/>
            <person name="Mead D."/>
            <person name="Buti M."/>
            <person name="Cavallini A."/>
            <person name="Hytonen T."/>
            <person name="Andres J."/>
            <person name="Pham M."/>
            <person name="Weisz D."/>
            <person name="Mascagni F."/>
            <person name="Usai G."/>
            <person name="Natali L."/>
            <person name="Bassil N."/>
            <person name="Fernandez G.E."/>
            <person name="Lomsadze A."/>
            <person name="Armour M."/>
            <person name="Olukolu B."/>
            <person name="Poorten T."/>
            <person name="Britton C."/>
            <person name="Davik J."/>
            <person name="Ashrafi H."/>
            <person name="Aiden E.L."/>
            <person name="Borodovsky M."/>
            <person name="Worthington M."/>
        </authorList>
    </citation>
    <scope>NUCLEOTIDE SEQUENCE [LARGE SCALE GENOMIC DNA]</scope>
    <source>
        <strain evidence="2">PI 553951</strain>
    </source>
</reference>
<proteinExistence type="predicted"/>
<evidence type="ECO:0000313" key="2">
    <source>
        <dbReference type="EMBL" id="KAK9951411.1"/>
    </source>
</evidence>
<sequence length="118" mass="13607">MVEGMDPVRETVRIHGKDLRLKAVDYSWIMGLKDDGNEVPFKGDSRFELIQHMQSQLVSDNGEINLNSLKKIVLQWPKADLTFMISYVLFAMATLTTYSFTTYWITMRLQRKIGQSSA</sequence>
<keyword evidence="1" id="KW-1133">Transmembrane helix</keyword>
<gene>
    <name evidence="2" type="ORF">M0R45_006853</name>
</gene>